<gene>
    <name evidence="6" type="ORF">CANTEDRAFT_136365</name>
</gene>
<feature type="transmembrane region" description="Helical" evidence="5">
    <location>
        <begin position="359"/>
        <end position="383"/>
    </location>
</feature>
<dbReference type="GO" id="GO:0022857">
    <property type="term" value="F:transmembrane transporter activity"/>
    <property type="evidence" value="ECO:0007669"/>
    <property type="project" value="InterPro"/>
</dbReference>
<feature type="transmembrane region" description="Helical" evidence="5">
    <location>
        <begin position="141"/>
        <end position="160"/>
    </location>
</feature>
<protein>
    <submittedName>
        <fullName evidence="6">MFS general substrate transporter</fullName>
    </submittedName>
</protein>
<feature type="transmembrane region" description="Helical" evidence="5">
    <location>
        <begin position="246"/>
        <end position="264"/>
    </location>
</feature>
<dbReference type="OrthoDB" id="3026777at2759"/>
<dbReference type="InterPro" id="IPR036259">
    <property type="entry name" value="MFS_trans_sf"/>
</dbReference>
<comment type="subcellular location">
    <subcellularLocation>
        <location evidence="1">Membrane</location>
        <topology evidence="1">Multi-pass membrane protein</topology>
    </subcellularLocation>
</comment>
<feature type="transmembrane region" description="Helical" evidence="5">
    <location>
        <begin position="429"/>
        <end position="449"/>
    </location>
</feature>
<evidence type="ECO:0000313" key="7">
    <source>
        <dbReference type="Proteomes" id="UP000000707"/>
    </source>
</evidence>
<evidence type="ECO:0000256" key="5">
    <source>
        <dbReference type="SAM" id="Phobius"/>
    </source>
</evidence>
<dbReference type="GO" id="GO:0016020">
    <property type="term" value="C:membrane"/>
    <property type="evidence" value="ECO:0007669"/>
    <property type="project" value="UniProtKB-SubCell"/>
</dbReference>
<keyword evidence="4 5" id="KW-0472">Membrane</keyword>
<feature type="transmembrane region" description="Helical" evidence="5">
    <location>
        <begin position="489"/>
        <end position="512"/>
    </location>
</feature>
<feature type="transmembrane region" description="Helical" evidence="5">
    <location>
        <begin position="207"/>
        <end position="231"/>
    </location>
</feature>
<name>G3B8U4_CANTC</name>
<dbReference type="PROSITE" id="PS00216">
    <property type="entry name" value="SUGAR_TRANSPORT_1"/>
    <property type="match status" value="1"/>
</dbReference>
<evidence type="ECO:0000313" key="6">
    <source>
        <dbReference type="EMBL" id="EGV62964.1"/>
    </source>
</evidence>
<reference evidence="6 7" key="1">
    <citation type="journal article" date="2011" name="Proc. Natl. Acad. Sci. U.S.A.">
        <title>Comparative genomics of xylose-fermenting fungi for enhanced biofuel production.</title>
        <authorList>
            <person name="Wohlbach D.J."/>
            <person name="Kuo A."/>
            <person name="Sato T.K."/>
            <person name="Potts K.M."/>
            <person name="Salamov A.A."/>
            <person name="LaButti K.M."/>
            <person name="Sun H."/>
            <person name="Clum A."/>
            <person name="Pangilinan J.L."/>
            <person name="Lindquist E.A."/>
            <person name="Lucas S."/>
            <person name="Lapidus A."/>
            <person name="Jin M."/>
            <person name="Gunawan C."/>
            <person name="Balan V."/>
            <person name="Dale B.E."/>
            <person name="Jeffries T.W."/>
            <person name="Zinkel R."/>
            <person name="Barry K.W."/>
            <person name="Grigoriev I.V."/>
            <person name="Gasch A.P."/>
        </authorList>
    </citation>
    <scope>NUCLEOTIDE SEQUENCE [LARGE SCALE GENOMIC DNA]</scope>
    <source>
        <strain evidence="7">ATCC 10573 / BCRC 21748 / CBS 615 / JCM 9827 / NBRC 10315 / NRRL Y-1498 / VKM Y-70</strain>
    </source>
</reference>
<sequence length="519" mass="57729">MSSEETTSLVKKFVPGYRVEVHETSGQYESIEEDANSATVSENQYDKVPTWLLWTKKPTVLGISVVYIFMGLGGMSVSARELLLFDKACEQNMKDGVCSNVANQLLIADYQSVGSILKQTSSIIGLSVTGVVSDRFGRKPVLFLTCINFLFNSLLFLALIRYVEGFKFKTLVMLQVILGFFSEGTMLGTCSAYIADITSPATRSSKVSFSLATLSASMLIGQFCGTALLGYGKSIGLSPTQNNYNAMYFEIFSMILMVLYGAFLPESLHKTEDRSTYNYRFGWRDITGHTYEVVEQVKLLRLPSDLIPVTLKHRSKELRLQVCVLVLINCLFMLKNSLASLLFQYGIYRYGWDSQTISFFMMTSAFIGLSVLGVIIPFVNEYVLKRGLRLSFKDGQLDSIDKFNIYLGLFSEFAVCTLSGLSTNTTELIASYAICCYTSALVPTVFSTITKFFPPNKTNQVLSTMHIVSALFNTVAPSVFMQIYKFGLLHSIIGLPFFVLGVTCVIPFGLLISSKLIRT</sequence>
<feature type="transmembrane region" description="Helical" evidence="5">
    <location>
        <begin position="59"/>
        <end position="77"/>
    </location>
</feature>
<dbReference type="AlphaFoldDB" id="G3B8U4"/>
<feature type="transmembrane region" description="Helical" evidence="5">
    <location>
        <begin position="172"/>
        <end position="195"/>
    </location>
</feature>
<evidence type="ECO:0000256" key="4">
    <source>
        <dbReference type="ARBA" id="ARBA00023136"/>
    </source>
</evidence>
<evidence type="ECO:0000256" key="2">
    <source>
        <dbReference type="ARBA" id="ARBA00022692"/>
    </source>
</evidence>
<feature type="transmembrane region" description="Helical" evidence="5">
    <location>
        <begin position="322"/>
        <end position="347"/>
    </location>
</feature>
<organism evidence="7">
    <name type="scientific">Candida tenuis (strain ATCC 10573 / BCRC 21748 / CBS 615 / JCM 9827 / NBRC 10315 / NRRL Y-1498 / VKM Y-70)</name>
    <name type="common">Yeast</name>
    <name type="synonym">Yamadazyma tenuis</name>
    <dbReference type="NCBI Taxonomy" id="590646"/>
    <lineage>
        <taxon>Eukaryota</taxon>
        <taxon>Fungi</taxon>
        <taxon>Dikarya</taxon>
        <taxon>Ascomycota</taxon>
        <taxon>Saccharomycotina</taxon>
        <taxon>Pichiomycetes</taxon>
        <taxon>Debaryomycetaceae</taxon>
        <taxon>Yamadazyma</taxon>
    </lineage>
</organism>
<dbReference type="InterPro" id="IPR011701">
    <property type="entry name" value="MFS"/>
</dbReference>
<dbReference type="PANTHER" id="PTHR23507">
    <property type="entry name" value="ZGC:174356"/>
    <property type="match status" value="1"/>
</dbReference>
<dbReference type="SUPFAM" id="SSF103473">
    <property type="entry name" value="MFS general substrate transporter"/>
    <property type="match status" value="1"/>
</dbReference>
<dbReference type="Pfam" id="PF07690">
    <property type="entry name" value="MFS_1"/>
    <property type="match status" value="1"/>
</dbReference>
<dbReference type="PANTHER" id="PTHR23507:SF1">
    <property type="entry name" value="FI18259P1-RELATED"/>
    <property type="match status" value="1"/>
</dbReference>
<keyword evidence="7" id="KW-1185">Reference proteome</keyword>
<dbReference type="Proteomes" id="UP000000707">
    <property type="component" value="Unassembled WGS sequence"/>
</dbReference>
<dbReference type="InterPro" id="IPR005829">
    <property type="entry name" value="Sugar_transporter_CS"/>
</dbReference>
<keyword evidence="2 5" id="KW-0812">Transmembrane</keyword>
<accession>G3B8U4</accession>
<dbReference type="Gene3D" id="1.20.1250.20">
    <property type="entry name" value="MFS general substrate transporter like domains"/>
    <property type="match status" value="1"/>
</dbReference>
<keyword evidence="3 5" id="KW-1133">Transmembrane helix</keyword>
<evidence type="ECO:0000256" key="1">
    <source>
        <dbReference type="ARBA" id="ARBA00004141"/>
    </source>
</evidence>
<dbReference type="HOGENOM" id="CLU_524770_0_0_1"/>
<dbReference type="EMBL" id="GL996527">
    <property type="protein sequence ID" value="EGV62964.1"/>
    <property type="molecule type" value="Genomic_DNA"/>
</dbReference>
<evidence type="ECO:0000256" key="3">
    <source>
        <dbReference type="ARBA" id="ARBA00022989"/>
    </source>
</evidence>
<proteinExistence type="predicted"/>